<dbReference type="STRING" id="1798002.A2478_03550"/>
<organism evidence="1 2">
    <name type="scientific">Candidatus Falkowbacteria bacterium RIFOXYC2_FULL_36_12</name>
    <dbReference type="NCBI Taxonomy" id="1798002"/>
    <lineage>
        <taxon>Bacteria</taxon>
        <taxon>Candidatus Falkowiibacteriota</taxon>
    </lineage>
</organism>
<reference evidence="1 2" key="1">
    <citation type="journal article" date="2016" name="Nat. Commun.">
        <title>Thousands of microbial genomes shed light on interconnected biogeochemical processes in an aquifer system.</title>
        <authorList>
            <person name="Anantharaman K."/>
            <person name="Brown C.T."/>
            <person name="Hug L.A."/>
            <person name="Sharon I."/>
            <person name="Castelle C.J."/>
            <person name="Probst A.J."/>
            <person name="Thomas B.C."/>
            <person name="Singh A."/>
            <person name="Wilkins M.J."/>
            <person name="Karaoz U."/>
            <person name="Brodie E.L."/>
            <person name="Williams K.H."/>
            <person name="Hubbard S.S."/>
            <person name="Banfield J.F."/>
        </authorList>
    </citation>
    <scope>NUCLEOTIDE SEQUENCE [LARGE SCALE GENOMIC DNA]</scope>
</reference>
<dbReference type="InterPro" id="IPR016181">
    <property type="entry name" value="Acyl_CoA_acyltransferase"/>
</dbReference>
<dbReference type="CDD" id="cd04301">
    <property type="entry name" value="NAT_SF"/>
    <property type="match status" value="1"/>
</dbReference>
<evidence type="ECO:0000313" key="2">
    <source>
        <dbReference type="Proteomes" id="UP000179001"/>
    </source>
</evidence>
<dbReference type="EMBL" id="MFGJ01000006">
    <property type="protein sequence ID" value="OGF32368.1"/>
    <property type="molecule type" value="Genomic_DNA"/>
</dbReference>
<evidence type="ECO:0000313" key="1">
    <source>
        <dbReference type="EMBL" id="OGF32368.1"/>
    </source>
</evidence>
<name>A0A1F5T094_9BACT</name>
<dbReference type="AlphaFoldDB" id="A0A1F5T094"/>
<dbReference type="Proteomes" id="UP000179001">
    <property type="component" value="Unassembled WGS sequence"/>
</dbReference>
<protein>
    <submittedName>
        <fullName evidence="1">Uncharacterized protein</fullName>
    </submittedName>
</protein>
<dbReference type="SUPFAM" id="SSF55729">
    <property type="entry name" value="Acyl-CoA N-acyltransferases (Nat)"/>
    <property type="match status" value="1"/>
</dbReference>
<proteinExistence type="predicted"/>
<dbReference type="Gene3D" id="3.40.630.30">
    <property type="match status" value="1"/>
</dbReference>
<gene>
    <name evidence="1" type="ORF">A2478_03550</name>
</gene>
<sequence>MIQNNFEQPQFNNEIKVTSKIEKNIEDIKISIGGSFYSCYFVDGVIYDGLMKVPEKDRRNGFGTMMVQKMIEIAKERGVNKIIHHFQSLEGLILISKKLKMNEREYYDNKGLKVEFEEAKEILTAKKQSDNKDNLAIFISSTTFVNSLNPANLD</sequence>
<accession>A0A1F5T094</accession>
<comment type="caution">
    <text evidence="1">The sequence shown here is derived from an EMBL/GenBank/DDBJ whole genome shotgun (WGS) entry which is preliminary data.</text>
</comment>